<evidence type="ECO:0000256" key="1">
    <source>
        <dbReference type="SAM" id="Phobius"/>
    </source>
</evidence>
<reference evidence="2 3" key="1">
    <citation type="submission" date="2017-10" db="EMBL/GenBank/DDBJ databases">
        <title>The draft genome sequence of Williamsia sp. BULT 1.1 isolated from the semi-arid grassland soils from South Africa.</title>
        <authorList>
            <person name="Kabwe M.H."/>
            <person name="Govender N."/>
            <person name="Mutseka Lunga P."/>
            <person name="Vikram S."/>
            <person name="Makhalanyane T.P."/>
        </authorList>
    </citation>
    <scope>NUCLEOTIDE SEQUENCE [LARGE SCALE GENOMIC DNA]</scope>
    <source>
        <strain evidence="2 3">BULT 1.1</strain>
    </source>
</reference>
<feature type="transmembrane region" description="Helical" evidence="1">
    <location>
        <begin position="57"/>
        <end position="84"/>
    </location>
</feature>
<accession>A0A2G3PN70</accession>
<sequence length="106" mass="11802">MDIDRQDSTTTTLPGAPRWLRAVLIMDRAGSSWYIGLGFLFAPLLVVLDPWPPLVTAAWIAIGVFGLWLGILGIFMATGLALILKSGRTVPEEYWRSVFEDLPRSR</sequence>
<name>A0A2G3PN70_WILMA</name>
<protein>
    <submittedName>
        <fullName evidence="2">Uncharacterized protein</fullName>
    </submittedName>
</protein>
<keyword evidence="1" id="KW-0812">Transmembrane</keyword>
<organism evidence="2 3">
    <name type="scientific">Williamsia marianensis</name>
    <dbReference type="NCBI Taxonomy" id="85044"/>
    <lineage>
        <taxon>Bacteria</taxon>
        <taxon>Bacillati</taxon>
        <taxon>Actinomycetota</taxon>
        <taxon>Actinomycetes</taxon>
        <taxon>Mycobacteriales</taxon>
        <taxon>Nocardiaceae</taxon>
        <taxon>Williamsia</taxon>
    </lineage>
</organism>
<proteinExistence type="predicted"/>
<feature type="transmembrane region" description="Helical" evidence="1">
    <location>
        <begin position="33"/>
        <end position="51"/>
    </location>
</feature>
<gene>
    <name evidence="2" type="ORF">CSW57_13735</name>
</gene>
<dbReference type="RefSeq" id="WP_099383232.1">
    <property type="nucleotide sequence ID" value="NZ_PEBD01000008.1"/>
</dbReference>
<evidence type="ECO:0000313" key="3">
    <source>
        <dbReference type="Proteomes" id="UP000225108"/>
    </source>
</evidence>
<dbReference type="EMBL" id="PEBD01000008">
    <property type="protein sequence ID" value="PHV67244.1"/>
    <property type="molecule type" value="Genomic_DNA"/>
</dbReference>
<keyword evidence="1" id="KW-0472">Membrane</keyword>
<keyword evidence="1" id="KW-1133">Transmembrane helix</keyword>
<dbReference type="AlphaFoldDB" id="A0A2G3PN70"/>
<dbReference type="Proteomes" id="UP000225108">
    <property type="component" value="Unassembled WGS sequence"/>
</dbReference>
<comment type="caution">
    <text evidence="2">The sequence shown here is derived from an EMBL/GenBank/DDBJ whole genome shotgun (WGS) entry which is preliminary data.</text>
</comment>
<evidence type="ECO:0000313" key="2">
    <source>
        <dbReference type="EMBL" id="PHV67244.1"/>
    </source>
</evidence>